<organism evidence="9 10">
    <name type="scientific">Cylindrobasidium torrendii FP15055 ss-10</name>
    <dbReference type="NCBI Taxonomy" id="1314674"/>
    <lineage>
        <taxon>Eukaryota</taxon>
        <taxon>Fungi</taxon>
        <taxon>Dikarya</taxon>
        <taxon>Basidiomycota</taxon>
        <taxon>Agaricomycotina</taxon>
        <taxon>Agaricomycetes</taxon>
        <taxon>Agaricomycetidae</taxon>
        <taxon>Agaricales</taxon>
        <taxon>Marasmiineae</taxon>
        <taxon>Physalacriaceae</taxon>
        <taxon>Cylindrobasidium</taxon>
    </lineage>
</organism>
<evidence type="ECO:0000259" key="7">
    <source>
        <dbReference type="PROSITE" id="PS51192"/>
    </source>
</evidence>
<evidence type="ECO:0000256" key="3">
    <source>
        <dbReference type="ARBA" id="ARBA00022801"/>
    </source>
</evidence>
<feature type="compositionally biased region" description="Basic and acidic residues" evidence="6">
    <location>
        <begin position="92"/>
        <end position="103"/>
    </location>
</feature>
<keyword evidence="2" id="KW-0547">Nucleotide-binding</keyword>
<dbReference type="GO" id="GO:0005634">
    <property type="term" value="C:nucleus"/>
    <property type="evidence" value="ECO:0007669"/>
    <property type="project" value="UniProtKB-SubCell"/>
</dbReference>
<dbReference type="AlphaFoldDB" id="A0A0D7BJC8"/>
<name>A0A0D7BJC8_9AGAR</name>
<feature type="domain" description="Helicase ATP-binding" evidence="7">
    <location>
        <begin position="257"/>
        <end position="452"/>
    </location>
</feature>
<keyword evidence="5" id="KW-0539">Nucleus</keyword>
<evidence type="ECO:0000313" key="9">
    <source>
        <dbReference type="EMBL" id="KIY70330.1"/>
    </source>
</evidence>
<dbReference type="InterPro" id="IPR001650">
    <property type="entry name" value="Helicase_C-like"/>
</dbReference>
<dbReference type="Gene3D" id="3.40.50.10810">
    <property type="entry name" value="Tandem AAA-ATPase domain"/>
    <property type="match status" value="1"/>
</dbReference>
<evidence type="ECO:0000313" key="10">
    <source>
        <dbReference type="Proteomes" id="UP000054007"/>
    </source>
</evidence>
<keyword evidence="3" id="KW-0378">Hydrolase</keyword>
<dbReference type="FunFam" id="3.40.50.10810:FF:000019">
    <property type="entry name" value="DNA excision repair protein ERCC-6-like 2 isoform X1"/>
    <property type="match status" value="1"/>
</dbReference>
<sequence>MNTPAPVKLSGYAKRNNDARTVPMDWGSDPDFSMEVNAYEKPKEKVKKLTKKGRTGTKRQREEDSEDEVKTAPKAKRYRPQADGNPLLKYFAQHEIDKFKDVVSEDEEDSDKSSVNSGAEDRALLESTLRSVRRPSGSSAPGQNPDLHYSDTESQPDTDFEKKNPELHYSTTDDSDFDDKPDVVERPGQYDDTDEEDDDDEPIPVGCSMRPRPGFPLKDGQKCLPPLYLDPDARIKICGPINTYLRPYQRDGAKFMYECYKNNKGGVLGDDMGLGKTIQVTSFLSAIMKKEGTIADVDRRKNRVSRLQDGEAWRKKRELPPANAMFPTALIIAPPSVVPNWERELQTWGYFEVGVHSGTKENRKQVIKDFKMGRLDVVISSFDVVRRDIEDLDTLPWSCIIVDEAHKLKNIASKTTQAFHQFTCKLRFGLTGTAIQNSYEELYTILDWANPGMLGTPKQWKKFIQTPLTAGQSAKATDEERTQFNIVSETLTKRILPDFFLRRTKDIIKDQLPQKIDQVVFCPLARVQLNAYKRIVEGDVVQNLLRKDEQCDCNSGLLRKKCCYPYEPAEVLRHISILLKLSNHLALILPSRYDTPEQLKRNRELADLVFPRGAPMFAEAVTMSRYCGKWDTLDMLLQEWRTDRTNKVLIFTKSVKLIEMLEFLLRERDYNFLTLDGSVKQNDRMPLIDQFQNDPNVFIFLISTLAGGTGLNLTSANRVVIFDPNWNPAHDLQAMDRAFRFGQTRDVLVFRLLGAGSLEEIIYARQLYKQQQMAIGYDASIQTRYFEGVQGNKSKQGELFGLKNLFSLNEGNLATKMAIEKANMAHVDWALENMPRPSQLSKDRAKLIAADSANKDDDLHGLGALLFDDALPTVPAKAKAEEEILKKNGIRYTHRNDEILAPNAIAIQREKEVARRARHSTAVPKGTGVGRVKKPLGKPTAPWPPPRRGRAKSTPDNRLASRRQRIAEMGLDDDGQFAAAFARETPENQVLILAKIDEWVSLNEVECSN</sequence>
<evidence type="ECO:0000259" key="8">
    <source>
        <dbReference type="PROSITE" id="PS51194"/>
    </source>
</evidence>
<comment type="subcellular location">
    <subcellularLocation>
        <location evidence="1">Nucleus</location>
    </subcellularLocation>
</comment>
<protein>
    <submittedName>
        <fullName evidence="9">Uncharacterized protein</fullName>
    </submittedName>
</protein>
<dbReference type="InterPro" id="IPR014001">
    <property type="entry name" value="Helicase_ATP-bd"/>
</dbReference>
<feature type="region of interest" description="Disordered" evidence="6">
    <location>
        <begin position="916"/>
        <end position="959"/>
    </location>
</feature>
<dbReference type="GO" id="GO:0016787">
    <property type="term" value="F:hydrolase activity"/>
    <property type="evidence" value="ECO:0007669"/>
    <property type="project" value="UniProtKB-KW"/>
</dbReference>
<dbReference type="Pfam" id="PF00176">
    <property type="entry name" value="SNF2-rel_dom"/>
    <property type="match status" value="1"/>
</dbReference>
<dbReference type="PANTHER" id="PTHR45629">
    <property type="entry name" value="SNF2/RAD54 FAMILY MEMBER"/>
    <property type="match status" value="1"/>
</dbReference>
<dbReference type="InterPro" id="IPR049730">
    <property type="entry name" value="SNF2/RAD54-like_C"/>
</dbReference>
<dbReference type="Pfam" id="PF00271">
    <property type="entry name" value="Helicase_C"/>
    <property type="match status" value="1"/>
</dbReference>
<evidence type="ECO:0000256" key="1">
    <source>
        <dbReference type="ARBA" id="ARBA00004123"/>
    </source>
</evidence>
<gene>
    <name evidence="9" type="ORF">CYLTODRAFT_392083</name>
</gene>
<reference evidence="9 10" key="1">
    <citation type="journal article" date="2015" name="Fungal Genet. Biol.">
        <title>Evolution of novel wood decay mechanisms in Agaricales revealed by the genome sequences of Fistulina hepatica and Cylindrobasidium torrendii.</title>
        <authorList>
            <person name="Floudas D."/>
            <person name="Held B.W."/>
            <person name="Riley R."/>
            <person name="Nagy L.G."/>
            <person name="Koehler G."/>
            <person name="Ransdell A.S."/>
            <person name="Younus H."/>
            <person name="Chow J."/>
            <person name="Chiniquy J."/>
            <person name="Lipzen A."/>
            <person name="Tritt A."/>
            <person name="Sun H."/>
            <person name="Haridas S."/>
            <person name="LaButti K."/>
            <person name="Ohm R.A."/>
            <person name="Kues U."/>
            <person name="Blanchette R.A."/>
            <person name="Grigoriev I.V."/>
            <person name="Minto R.E."/>
            <person name="Hibbett D.S."/>
        </authorList>
    </citation>
    <scope>NUCLEOTIDE SEQUENCE [LARGE SCALE GENOMIC DNA]</scope>
    <source>
        <strain evidence="9 10">FP15055 ss-10</strain>
    </source>
</reference>
<dbReference type="GO" id="GO:0005524">
    <property type="term" value="F:ATP binding"/>
    <property type="evidence" value="ECO:0007669"/>
    <property type="project" value="InterPro"/>
</dbReference>
<dbReference type="STRING" id="1314674.A0A0D7BJC8"/>
<evidence type="ECO:0000256" key="4">
    <source>
        <dbReference type="ARBA" id="ARBA00022840"/>
    </source>
</evidence>
<evidence type="ECO:0000256" key="5">
    <source>
        <dbReference type="ARBA" id="ARBA00023242"/>
    </source>
</evidence>
<dbReference type="SMART" id="SM00487">
    <property type="entry name" value="DEXDc"/>
    <property type="match status" value="1"/>
</dbReference>
<dbReference type="PROSITE" id="PS51194">
    <property type="entry name" value="HELICASE_CTER"/>
    <property type="match status" value="1"/>
</dbReference>
<dbReference type="OrthoDB" id="413460at2759"/>
<keyword evidence="4" id="KW-0067">ATP-binding</keyword>
<dbReference type="InterPro" id="IPR000330">
    <property type="entry name" value="SNF2_N"/>
</dbReference>
<accession>A0A0D7BJC8</accession>
<dbReference type="Gene3D" id="3.40.50.300">
    <property type="entry name" value="P-loop containing nucleotide triphosphate hydrolases"/>
    <property type="match status" value="1"/>
</dbReference>
<dbReference type="PROSITE" id="PS51192">
    <property type="entry name" value="HELICASE_ATP_BIND_1"/>
    <property type="match status" value="1"/>
</dbReference>
<keyword evidence="10" id="KW-1185">Reference proteome</keyword>
<feature type="compositionally biased region" description="Basic residues" evidence="6">
    <location>
        <begin position="44"/>
        <end position="58"/>
    </location>
</feature>
<dbReference type="InterPro" id="IPR050496">
    <property type="entry name" value="SNF2_RAD54_helicase_repair"/>
</dbReference>
<dbReference type="Proteomes" id="UP000054007">
    <property type="component" value="Unassembled WGS sequence"/>
</dbReference>
<evidence type="ECO:0000256" key="6">
    <source>
        <dbReference type="SAM" id="MobiDB-lite"/>
    </source>
</evidence>
<dbReference type="CDD" id="cd18793">
    <property type="entry name" value="SF2_C_SNF"/>
    <property type="match status" value="1"/>
</dbReference>
<feature type="domain" description="Helicase C-terminal" evidence="8">
    <location>
        <begin position="632"/>
        <end position="787"/>
    </location>
</feature>
<feature type="compositionally biased region" description="Acidic residues" evidence="6">
    <location>
        <begin position="191"/>
        <end position="202"/>
    </location>
</feature>
<feature type="region of interest" description="Disordered" evidence="6">
    <location>
        <begin position="1"/>
        <end position="212"/>
    </location>
</feature>
<dbReference type="InterPro" id="IPR027417">
    <property type="entry name" value="P-loop_NTPase"/>
</dbReference>
<proteinExistence type="predicted"/>
<evidence type="ECO:0000256" key="2">
    <source>
        <dbReference type="ARBA" id="ARBA00022741"/>
    </source>
</evidence>
<dbReference type="SMART" id="SM00490">
    <property type="entry name" value="HELICc"/>
    <property type="match status" value="1"/>
</dbReference>
<dbReference type="PANTHER" id="PTHR45629:SF7">
    <property type="entry name" value="DNA EXCISION REPAIR PROTEIN ERCC-6-RELATED"/>
    <property type="match status" value="1"/>
</dbReference>
<dbReference type="SUPFAM" id="SSF52540">
    <property type="entry name" value="P-loop containing nucleoside triphosphate hydrolases"/>
    <property type="match status" value="2"/>
</dbReference>
<dbReference type="InterPro" id="IPR038718">
    <property type="entry name" value="SNF2-like_sf"/>
</dbReference>
<dbReference type="EMBL" id="KN880469">
    <property type="protein sequence ID" value="KIY70330.1"/>
    <property type="molecule type" value="Genomic_DNA"/>
</dbReference>
<feature type="compositionally biased region" description="Basic and acidic residues" evidence="6">
    <location>
        <begin position="178"/>
        <end position="189"/>
    </location>
</feature>